<dbReference type="SUPFAM" id="SSF52540">
    <property type="entry name" value="P-loop containing nucleoside triphosphate hydrolases"/>
    <property type="match status" value="1"/>
</dbReference>
<organism evidence="4 5">
    <name type="scientific">Haloquadratum walsbyi (strain DSM 16790 / HBSQ001)</name>
    <dbReference type="NCBI Taxonomy" id="362976"/>
    <lineage>
        <taxon>Archaea</taxon>
        <taxon>Methanobacteriati</taxon>
        <taxon>Methanobacteriota</taxon>
        <taxon>Stenosarchaea group</taxon>
        <taxon>Halobacteria</taxon>
        <taxon>Halobacteriales</taxon>
        <taxon>Haloferacaceae</taxon>
        <taxon>Haloquadratum</taxon>
    </lineage>
</organism>
<evidence type="ECO:0000256" key="2">
    <source>
        <dbReference type="SAM" id="MobiDB-lite"/>
    </source>
</evidence>
<dbReference type="EMBL" id="AM180088">
    <property type="protein sequence ID" value="CAJ51456.1"/>
    <property type="molecule type" value="Genomic_DNA"/>
</dbReference>
<dbReference type="InterPro" id="IPR050921">
    <property type="entry name" value="T4SS_GSP_E_ATPase"/>
</dbReference>
<accession>Q18KJ2</accession>
<evidence type="ECO:0000256" key="1">
    <source>
        <dbReference type="ARBA" id="ARBA00006611"/>
    </source>
</evidence>
<dbReference type="KEGG" id="hwa:HQ_1328A"/>
<feature type="domain" description="Bacterial type II secretion system protein E" evidence="3">
    <location>
        <begin position="417"/>
        <end position="602"/>
    </location>
</feature>
<dbReference type="Pfam" id="PF00437">
    <property type="entry name" value="T2SSE"/>
    <property type="match status" value="1"/>
</dbReference>
<evidence type="ECO:0000259" key="3">
    <source>
        <dbReference type="Pfam" id="PF00437"/>
    </source>
</evidence>
<feature type="region of interest" description="Disordered" evidence="2">
    <location>
        <begin position="747"/>
        <end position="809"/>
    </location>
</feature>
<dbReference type="eggNOG" id="arCOG01818">
    <property type="taxonomic scope" value="Archaea"/>
</dbReference>
<dbReference type="HOGENOM" id="CLU_023388_0_0_2"/>
<reference evidence="4 5" key="1">
    <citation type="journal article" date="2006" name="BMC Genomics">
        <title>The genome of the square archaeon Haloquadratum walsbyi: life at the limits of water activity.</title>
        <authorList>
            <person name="Bolhuis H.H."/>
            <person name="Palm P.P."/>
            <person name="Wende A.W."/>
            <person name="Falb M.M."/>
            <person name="Rampp M.M."/>
            <person name="Rodriguez-Valera F.F."/>
            <person name="Pfeiffer F.F."/>
            <person name="Oesterhelt D.D."/>
        </authorList>
    </citation>
    <scope>NUCLEOTIDE SEQUENCE [LARGE SCALE GENOMIC DNA]</scope>
    <source>
        <strain evidence="5">DSM 16790 / HBSQ001</strain>
    </source>
</reference>
<gene>
    <name evidence="4" type="primary">pilB</name>
    <name evidence="4" type="ordered locus">HQ_1328A</name>
</gene>
<dbReference type="Gene3D" id="3.40.50.300">
    <property type="entry name" value="P-loop containing nucleotide triphosphate hydrolases"/>
    <property type="match status" value="1"/>
</dbReference>
<dbReference type="Proteomes" id="UP000001975">
    <property type="component" value="Chromosome"/>
</dbReference>
<keyword evidence="5" id="KW-1185">Reference proteome</keyword>
<feature type="compositionally biased region" description="Basic and acidic residues" evidence="2">
    <location>
        <begin position="769"/>
        <end position="782"/>
    </location>
</feature>
<dbReference type="PANTHER" id="PTHR30486">
    <property type="entry name" value="TWITCHING MOTILITY PROTEIN PILT"/>
    <property type="match status" value="1"/>
</dbReference>
<name>Q18KJ2_HALWD</name>
<dbReference type="PANTHER" id="PTHR30486:SF14">
    <property type="entry name" value="FLAGELLA ACCESSORY PROTEIN I"/>
    <property type="match status" value="1"/>
</dbReference>
<dbReference type="Gene3D" id="3.30.450.380">
    <property type="match status" value="2"/>
</dbReference>
<protein>
    <submittedName>
        <fullName evidence="4">Type IV pilus biogenesis complex ATPase subunit</fullName>
    </submittedName>
</protein>
<dbReference type="GO" id="GO:0016887">
    <property type="term" value="F:ATP hydrolysis activity"/>
    <property type="evidence" value="ECO:0007669"/>
    <property type="project" value="InterPro"/>
</dbReference>
<dbReference type="GeneID" id="4194733"/>
<dbReference type="InterPro" id="IPR027417">
    <property type="entry name" value="P-loop_NTPase"/>
</dbReference>
<dbReference type="AlphaFoldDB" id="Q18KJ2"/>
<evidence type="ECO:0000313" key="5">
    <source>
        <dbReference type="Proteomes" id="UP000001975"/>
    </source>
</evidence>
<dbReference type="InterPro" id="IPR001482">
    <property type="entry name" value="T2SS/T4SS_dom"/>
</dbReference>
<comment type="similarity">
    <text evidence="1">Belongs to the GSP E family.</text>
</comment>
<feature type="compositionally biased region" description="Basic and acidic residues" evidence="2">
    <location>
        <begin position="747"/>
        <end position="761"/>
    </location>
</feature>
<dbReference type="RefSeq" id="WP_011570614.1">
    <property type="nucleotide sequence ID" value="NC_008212.1"/>
</dbReference>
<proteinExistence type="inferred from homology"/>
<sequence>MSQNKTDITDTTLCAVPAPLPPNSPEAWYAPQVRSQHEVTPGVIITIIDQADHVGFRYQIREPLLDTDSEDALAEIRAYFAGANLESGRPLTREGTTERATHGLRSKYRRVINRILDKSIIGGRRRRITYYVLRDFQLLGSVTPIALDEQIEIVDLDDEIDDVLVVHTEDYAPVVTSLSANVRFASRVASERLKSYVVTFAGFDVDVVIHRDHLLGDDRFYAKYAVLEPALLPGDETLISECKKHIWGANVDELVADRTAFVQKIAREFLSRRLAVKNTQTWIARAAHRSRQALARIDVAAPPVGRRYAKGRLDDLIYYILRDLIGEGVLTVPIRDSNLEDIEANRVGERIKVVPRADVVDAGERVPTNLSFENETTFVNVVTQLAAADGVELSSSRPSAKVNLEPDGIDDTVHEHSETIRCAVALPVISESGPHVSIRKQAAKPLTPVDLIKSGSIPTELVALLWLLYEYHRVVLFSGPTGAGKTTLLNAHMPFIPYDHRPISIDEGSREVYLPHETGVSLTTREHEDEFKRVSMADLMTEANYLNPDIEVIAEVNTPASFQTYADILNTGHGAVGTTHAEDIHTLVNRVVEQGLPVYLLRELDLVVFPRRVDGERYVGSVVELLSAADYETLPSSARTGVIEKAGTTLYYNTILWRETDGSFAMAYDHPSLGGPHAATEGTQDRLAHRVFHRIATATDQDIDKIARSFRNRHRYVQYLVREDVTDADRLFGFLADLRTDEAATIERVRRRQATPDDNHTYEATAQDTPDKKQSDQERNEDCNQETNTNTNTNKTSMSAESDNAEQGI</sequence>
<dbReference type="STRING" id="362976.HQ_1328A"/>
<evidence type="ECO:0000313" key="4">
    <source>
        <dbReference type="EMBL" id="CAJ51456.1"/>
    </source>
</evidence>